<feature type="transmembrane region" description="Helical" evidence="10">
    <location>
        <begin position="117"/>
        <end position="137"/>
    </location>
</feature>
<name>A0A7W8CPL2_9BACL</name>
<evidence type="ECO:0000256" key="3">
    <source>
        <dbReference type="ARBA" id="ARBA00021717"/>
    </source>
</evidence>
<dbReference type="GO" id="GO:0009425">
    <property type="term" value="C:bacterial-type flagellum basal body"/>
    <property type="evidence" value="ECO:0007669"/>
    <property type="project" value="UniProtKB-SubCell"/>
</dbReference>
<evidence type="ECO:0000256" key="10">
    <source>
        <dbReference type="RuleBase" id="RU362071"/>
    </source>
</evidence>
<feature type="transmembrane region" description="Helical" evidence="10">
    <location>
        <begin position="149"/>
        <end position="171"/>
    </location>
</feature>
<feature type="transmembrane region" description="Helical" evidence="10">
    <location>
        <begin position="7"/>
        <end position="28"/>
    </location>
</feature>
<feature type="transmembrane region" description="Helical" evidence="10">
    <location>
        <begin position="177"/>
        <end position="199"/>
    </location>
</feature>
<dbReference type="AlphaFoldDB" id="A0A7W8CPL2"/>
<dbReference type="GO" id="GO:0044780">
    <property type="term" value="P:bacterial-type flagellum assembly"/>
    <property type="evidence" value="ECO:0007669"/>
    <property type="project" value="UniProtKB-UniRule"/>
</dbReference>
<comment type="function">
    <text evidence="1 10">Role in flagellar biosynthesis.</text>
</comment>
<dbReference type="Proteomes" id="UP000525923">
    <property type="component" value="Unassembled WGS sequence"/>
</dbReference>
<dbReference type="InterPro" id="IPR002010">
    <property type="entry name" value="T3SS_IM_R"/>
</dbReference>
<keyword evidence="11" id="KW-0282">Flagellum</keyword>
<comment type="caution">
    <text evidence="11">The sequence shown here is derived from an EMBL/GenBank/DDBJ whole genome shotgun (WGS) entry which is preliminary data.</text>
</comment>
<keyword evidence="8 10" id="KW-0975">Bacterial flagellum</keyword>
<keyword evidence="11" id="KW-0966">Cell projection</keyword>
<sequence length="259" mass="28065">MEPFLASFPYLLLMFVRITSFFLIAPLFSMKGVPNHFKIGIGAFLALMAWTGASLGEPLPLDGYFIGMAIREVAIGIALGFTAALILYTVQVAGAFIDFQMGFAIASVMDPQTGSQVPIIGHFKYILALLFLLAVDGHHMMLDGIMRSLEVLPVGTLAFSVGSSELARFIVDLFTGMFLSALQIALPIIGALFLTDIALGILAKTVPQLNIFAVGFPLKIFTGFVLLMFSMPIFFYILQTLFEEIMVGMGDLTRLLGGS</sequence>
<evidence type="ECO:0000256" key="5">
    <source>
        <dbReference type="ARBA" id="ARBA00022692"/>
    </source>
</evidence>
<organism evidence="11 12">
    <name type="scientific">Planococcus koreensis</name>
    <dbReference type="NCBI Taxonomy" id="112331"/>
    <lineage>
        <taxon>Bacteria</taxon>
        <taxon>Bacillati</taxon>
        <taxon>Bacillota</taxon>
        <taxon>Bacilli</taxon>
        <taxon>Bacillales</taxon>
        <taxon>Caryophanaceae</taxon>
        <taxon>Planococcus</taxon>
    </lineage>
</organism>
<reference evidence="11 12" key="1">
    <citation type="submission" date="2020-08" db="EMBL/GenBank/DDBJ databases">
        <title>Genomic Encyclopedia of Type Strains, Phase IV (KMG-IV): sequencing the most valuable type-strain genomes for metagenomic binning, comparative biology and taxonomic classification.</title>
        <authorList>
            <person name="Goeker M."/>
        </authorList>
    </citation>
    <scope>NUCLEOTIDE SEQUENCE [LARGE SCALE GENOMIC DNA]</scope>
    <source>
        <strain evidence="11 12">DSM 15895</strain>
    </source>
</reference>
<comment type="similarity">
    <text evidence="2 10">Belongs to the FliR/MopE/SpaR family.</text>
</comment>
<comment type="subcellular location">
    <subcellularLocation>
        <location evidence="10">Cell membrane</location>
        <topology evidence="10">Multi-pass membrane protein</topology>
    </subcellularLocation>
    <subcellularLocation>
        <location evidence="10">Bacterial flagellum basal body</location>
    </subcellularLocation>
</comment>
<evidence type="ECO:0000256" key="7">
    <source>
        <dbReference type="ARBA" id="ARBA00023136"/>
    </source>
</evidence>
<feature type="transmembrane region" description="Helical" evidence="10">
    <location>
        <begin position="211"/>
        <end position="238"/>
    </location>
</feature>
<dbReference type="PANTHER" id="PTHR30065:SF1">
    <property type="entry name" value="SURFACE PRESENTATION OF ANTIGENS PROTEIN SPAR"/>
    <property type="match status" value="1"/>
</dbReference>
<proteinExistence type="inferred from homology"/>
<dbReference type="NCBIfam" id="TIGR01400">
    <property type="entry name" value="fliR"/>
    <property type="match status" value="1"/>
</dbReference>
<dbReference type="OrthoDB" id="9807748at2"/>
<accession>A0A7W8CPL2</accession>
<keyword evidence="11" id="KW-0969">Cilium</keyword>
<evidence type="ECO:0000313" key="11">
    <source>
        <dbReference type="EMBL" id="MBB5179295.1"/>
    </source>
</evidence>
<dbReference type="EMBL" id="JACHHE010000002">
    <property type="protein sequence ID" value="MBB5179295.1"/>
    <property type="molecule type" value="Genomic_DNA"/>
</dbReference>
<dbReference type="RefSeq" id="WP_135504672.1">
    <property type="nucleotide sequence ID" value="NZ_JACHHE010000002.1"/>
</dbReference>
<keyword evidence="12" id="KW-1185">Reference proteome</keyword>
<evidence type="ECO:0000256" key="6">
    <source>
        <dbReference type="ARBA" id="ARBA00022989"/>
    </source>
</evidence>
<evidence type="ECO:0000256" key="4">
    <source>
        <dbReference type="ARBA" id="ARBA00022475"/>
    </source>
</evidence>
<dbReference type="Pfam" id="PF01311">
    <property type="entry name" value="Bac_export_1"/>
    <property type="match status" value="1"/>
</dbReference>
<feature type="transmembrane region" description="Helical" evidence="10">
    <location>
        <begin position="40"/>
        <end position="61"/>
    </location>
</feature>
<keyword evidence="6 10" id="KW-1133">Transmembrane helix</keyword>
<evidence type="ECO:0000256" key="9">
    <source>
        <dbReference type="NCBIfam" id="TIGR01400"/>
    </source>
</evidence>
<dbReference type="PANTHER" id="PTHR30065">
    <property type="entry name" value="FLAGELLAR BIOSYNTHETIC PROTEIN FLIR"/>
    <property type="match status" value="1"/>
</dbReference>
<gene>
    <name evidence="11" type="ORF">HNQ44_000719</name>
</gene>
<evidence type="ECO:0000256" key="8">
    <source>
        <dbReference type="ARBA" id="ARBA00023143"/>
    </source>
</evidence>
<evidence type="ECO:0000313" key="12">
    <source>
        <dbReference type="Proteomes" id="UP000525923"/>
    </source>
</evidence>
<keyword evidence="7 10" id="KW-0472">Membrane</keyword>
<feature type="transmembrane region" description="Helical" evidence="10">
    <location>
        <begin position="73"/>
        <end position="97"/>
    </location>
</feature>
<evidence type="ECO:0000256" key="2">
    <source>
        <dbReference type="ARBA" id="ARBA00009772"/>
    </source>
</evidence>
<dbReference type="GO" id="GO:0005886">
    <property type="term" value="C:plasma membrane"/>
    <property type="evidence" value="ECO:0007669"/>
    <property type="project" value="UniProtKB-SubCell"/>
</dbReference>
<dbReference type="InterPro" id="IPR006303">
    <property type="entry name" value="FliR"/>
</dbReference>
<keyword evidence="4 10" id="KW-1003">Cell membrane</keyword>
<keyword evidence="5 10" id="KW-0812">Transmembrane</keyword>
<dbReference type="PRINTS" id="PR00953">
    <property type="entry name" value="TYPE3IMRPROT"/>
</dbReference>
<dbReference type="GO" id="GO:0006605">
    <property type="term" value="P:protein targeting"/>
    <property type="evidence" value="ECO:0007669"/>
    <property type="project" value="UniProtKB-UniRule"/>
</dbReference>
<protein>
    <recommendedName>
        <fullName evidence="3 9">Flagellar biosynthetic protein FliR</fullName>
    </recommendedName>
</protein>
<evidence type="ECO:0000256" key="1">
    <source>
        <dbReference type="ARBA" id="ARBA00002578"/>
    </source>
</evidence>